<dbReference type="EMBL" id="JPOX01000001">
    <property type="protein sequence ID" value="KFX53659.1"/>
    <property type="molecule type" value="Genomic_DNA"/>
</dbReference>
<evidence type="ECO:0000313" key="2">
    <source>
        <dbReference type="EMBL" id="KFX53659.1"/>
    </source>
</evidence>
<gene>
    <name evidence="2" type="ORF">GQ26_0014150</name>
</gene>
<dbReference type="HOGENOM" id="CLU_2559003_0_0_1"/>
<dbReference type="AlphaFoldDB" id="A0A093VUH8"/>
<feature type="region of interest" description="Disordered" evidence="1">
    <location>
        <begin position="32"/>
        <end position="82"/>
    </location>
</feature>
<protein>
    <submittedName>
        <fullName evidence="2">Uncharacterized protein</fullName>
    </submittedName>
</protein>
<proteinExistence type="predicted"/>
<accession>A0A093VUH8</accession>
<reference evidence="2" key="1">
    <citation type="journal article" date="2014" name="PLoS Genet.">
        <title>Signature Gene Expression Reveals Novel Clues to the Molecular Mechanisms of Dimorphic Transition in Penicillium marneffei.</title>
        <authorList>
            <person name="Yang E."/>
            <person name="Wang G."/>
            <person name="Cai J."/>
            <person name="Woo P.C."/>
            <person name="Lau S.K."/>
            <person name="Yuen K.-Y."/>
            <person name="Chow W.-N."/>
            <person name="Lin X."/>
        </authorList>
    </citation>
    <scope>NUCLEOTIDE SEQUENCE [LARGE SCALE GENOMIC DNA]</scope>
    <source>
        <strain evidence="2">PM1</strain>
    </source>
</reference>
<comment type="caution">
    <text evidence="2">The sequence shown here is derived from an EMBL/GenBank/DDBJ whole genome shotgun (WGS) entry which is preliminary data.</text>
</comment>
<name>A0A093VUH8_TALMA</name>
<feature type="compositionally biased region" description="Basic and acidic residues" evidence="1">
    <location>
        <begin position="57"/>
        <end position="68"/>
    </location>
</feature>
<sequence>MEQNANGLVETSGGGVCPTAVELGPSQALCSTPDKYEAPATSSVSNKANGEMPSAEAELRESTTEQGRHSSRSGVVTVVATE</sequence>
<evidence type="ECO:0000256" key="1">
    <source>
        <dbReference type="SAM" id="MobiDB-lite"/>
    </source>
</evidence>
<organism evidence="2">
    <name type="scientific">Talaromyces marneffei PM1</name>
    <dbReference type="NCBI Taxonomy" id="1077442"/>
    <lineage>
        <taxon>Eukaryota</taxon>
        <taxon>Fungi</taxon>
        <taxon>Dikarya</taxon>
        <taxon>Ascomycota</taxon>
        <taxon>Pezizomycotina</taxon>
        <taxon>Eurotiomycetes</taxon>
        <taxon>Eurotiomycetidae</taxon>
        <taxon>Eurotiales</taxon>
        <taxon>Trichocomaceae</taxon>
        <taxon>Talaromyces</taxon>
        <taxon>Talaromyces sect. Talaromyces</taxon>
    </lineage>
</organism>